<dbReference type="EMBL" id="FNVU01000005">
    <property type="protein sequence ID" value="SEG44040.1"/>
    <property type="molecule type" value="Genomic_DNA"/>
</dbReference>
<evidence type="ECO:0000313" key="5">
    <source>
        <dbReference type="EMBL" id="SEG44040.1"/>
    </source>
</evidence>
<feature type="region of interest" description="Disordered" evidence="3">
    <location>
        <begin position="169"/>
        <end position="189"/>
    </location>
</feature>
<evidence type="ECO:0000313" key="6">
    <source>
        <dbReference type="Proteomes" id="UP000236754"/>
    </source>
</evidence>
<reference evidence="5 6" key="1">
    <citation type="submission" date="2016-10" db="EMBL/GenBank/DDBJ databases">
        <authorList>
            <person name="de Groot N.N."/>
        </authorList>
    </citation>
    <scope>NUCLEOTIDE SEQUENCE [LARGE SCALE GENOMIC DNA]</scope>
    <source>
        <strain evidence="5 6">CGMCC 4.2023</strain>
    </source>
</reference>
<keyword evidence="4" id="KW-0812">Transmembrane</keyword>
<evidence type="ECO:0000256" key="3">
    <source>
        <dbReference type="SAM" id="MobiDB-lite"/>
    </source>
</evidence>
<dbReference type="AlphaFoldDB" id="A0A1H6A6S6"/>
<dbReference type="Gene3D" id="1.10.10.1320">
    <property type="entry name" value="Anti-sigma factor, zinc-finger domain"/>
    <property type="match status" value="1"/>
</dbReference>
<dbReference type="OrthoDB" id="4350643at2"/>
<feature type="compositionally biased region" description="Low complexity" evidence="3">
    <location>
        <begin position="169"/>
        <end position="185"/>
    </location>
</feature>
<sequence>MTSTRGGDPHPEITEISDLTEDLLTSERAAEVRLHLAECPLCTDVLASLSEISGLLGELAAPEPMPADVADRIDAALAVENTSRGNSPLDVPRGDVPRETSPSAGGSVPRETSSAPAHRTDPSTRPSQASSADRRRRRRRVAVLTGCWVAGALALGGALYGLASVVGGSSTGGDASSAAKQADSARVTGSVADDVRQLLDESYSPAQPGGDATEAPNHSNTPMLHGDGTSSTPVPGQGQGHGVAGTPTCVLQATHRTQAPLAVGRDPYQGTDAYLVVLPHPGDSSLVDAFVVDASCSAGTPGTVLFQSIYPRR</sequence>
<evidence type="ECO:0000256" key="4">
    <source>
        <dbReference type="SAM" id="Phobius"/>
    </source>
</evidence>
<gene>
    <name evidence="5" type="ORF">SAMN05216223_105192</name>
</gene>
<feature type="region of interest" description="Disordered" evidence="3">
    <location>
        <begin position="80"/>
        <end position="137"/>
    </location>
</feature>
<dbReference type="RefSeq" id="WP_103886014.1">
    <property type="nucleotide sequence ID" value="NZ_FNVU01000005.1"/>
</dbReference>
<name>A0A1H6A6S6_9ACTN</name>
<keyword evidence="4" id="KW-0472">Membrane</keyword>
<protein>
    <recommendedName>
        <fullName evidence="7">Zinc-finger</fullName>
    </recommendedName>
</protein>
<proteinExistence type="predicted"/>
<keyword evidence="1" id="KW-0805">Transcription regulation</keyword>
<feature type="region of interest" description="Disordered" evidence="3">
    <location>
        <begin position="202"/>
        <end position="246"/>
    </location>
</feature>
<keyword evidence="6" id="KW-1185">Reference proteome</keyword>
<keyword evidence="2" id="KW-0804">Transcription</keyword>
<dbReference type="InterPro" id="IPR041916">
    <property type="entry name" value="Anti_sigma_zinc_sf"/>
</dbReference>
<dbReference type="Proteomes" id="UP000236754">
    <property type="component" value="Unassembled WGS sequence"/>
</dbReference>
<organism evidence="5 6">
    <name type="scientific">Actinacidiphila yanglinensis</name>
    <dbReference type="NCBI Taxonomy" id="310779"/>
    <lineage>
        <taxon>Bacteria</taxon>
        <taxon>Bacillati</taxon>
        <taxon>Actinomycetota</taxon>
        <taxon>Actinomycetes</taxon>
        <taxon>Kitasatosporales</taxon>
        <taxon>Streptomycetaceae</taxon>
        <taxon>Actinacidiphila</taxon>
    </lineage>
</organism>
<evidence type="ECO:0000256" key="1">
    <source>
        <dbReference type="ARBA" id="ARBA00023015"/>
    </source>
</evidence>
<feature type="compositionally biased region" description="Polar residues" evidence="3">
    <location>
        <begin position="216"/>
        <end position="234"/>
    </location>
</feature>
<keyword evidence="4" id="KW-1133">Transmembrane helix</keyword>
<evidence type="ECO:0000256" key="2">
    <source>
        <dbReference type="ARBA" id="ARBA00023163"/>
    </source>
</evidence>
<feature type="transmembrane region" description="Helical" evidence="4">
    <location>
        <begin position="141"/>
        <end position="163"/>
    </location>
</feature>
<evidence type="ECO:0008006" key="7">
    <source>
        <dbReference type="Google" id="ProtNLM"/>
    </source>
</evidence>
<feature type="compositionally biased region" description="Polar residues" evidence="3">
    <location>
        <begin position="100"/>
        <end position="115"/>
    </location>
</feature>
<accession>A0A1H6A6S6</accession>